<dbReference type="InterPro" id="IPR011249">
    <property type="entry name" value="Metalloenz_LuxS/M16"/>
</dbReference>
<dbReference type="AlphaFoldDB" id="B9XB52"/>
<dbReference type="Pfam" id="PF00675">
    <property type="entry name" value="Peptidase_M16"/>
    <property type="match status" value="2"/>
</dbReference>
<feature type="domain" description="Peptidase M16 C-terminal" evidence="4">
    <location>
        <begin position="645"/>
        <end position="823"/>
    </location>
</feature>
<dbReference type="STRING" id="320771.Cflav_PD5372"/>
<feature type="chain" id="PRO_5002893112" evidence="2">
    <location>
        <begin position="25"/>
        <end position="917"/>
    </location>
</feature>
<proteinExistence type="predicted"/>
<reference evidence="5 6" key="1">
    <citation type="journal article" date="2011" name="J. Bacteriol.">
        <title>Genome sequence of 'Pedosphaera parvula' Ellin514, an aerobic Verrucomicrobial isolate from pasture soil.</title>
        <authorList>
            <person name="Kant R."/>
            <person name="van Passel M.W."/>
            <person name="Sangwan P."/>
            <person name="Palva A."/>
            <person name="Lucas S."/>
            <person name="Copeland A."/>
            <person name="Lapidus A."/>
            <person name="Glavina Del Rio T."/>
            <person name="Dalin E."/>
            <person name="Tice H."/>
            <person name="Bruce D."/>
            <person name="Goodwin L."/>
            <person name="Pitluck S."/>
            <person name="Chertkov O."/>
            <person name="Larimer F.W."/>
            <person name="Land M.L."/>
            <person name="Hauser L."/>
            <person name="Brettin T.S."/>
            <person name="Detter J.C."/>
            <person name="Han S."/>
            <person name="de Vos W.M."/>
            <person name="Janssen P.H."/>
            <person name="Smidt H."/>
        </authorList>
    </citation>
    <scope>NUCLEOTIDE SEQUENCE [LARGE SCALE GENOMIC DNA]</scope>
    <source>
        <strain evidence="5 6">Ellin514</strain>
    </source>
</reference>
<dbReference type="EMBL" id="ABOX02000003">
    <property type="protein sequence ID" value="EEF62737.1"/>
    <property type="molecule type" value="Genomic_DNA"/>
</dbReference>
<comment type="caution">
    <text evidence="5">The sequence shown here is derived from an EMBL/GenBank/DDBJ whole genome shotgun (WGS) entry which is preliminary data.</text>
</comment>
<evidence type="ECO:0000313" key="6">
    <source>
        <dbReference type="Proteomes" id="UP000003688"/>
    </source>
</evidence>
<dbReference type="InterPro" id="IPR007863">
    <property type="entry name" value="Peptidase_M16_C"/>
</dbReference>
<name>B9XB52_PEDPL</name>
<gene>
    <name evidence="5" type="ORF">Cflav_PD5372</name>
</gene>
<dbReference type="Gene3D" id="3.30.830.10">
    <property type="entry name" value="Metalloenzyme, LuxS/M16 peptidase-like"/>
    <property type="match status" value="4"/>
</dbReference>
<accession>B9XB52</accession>
<feature type="region of interest" description="Disordered" evidence="1">
    <location>
        <begin position="456"/>
        <end position="475"/>
    </location>
</feature>
<dbReference type="PANTHER" id="PTHR11851:SF224">
    <property type="entry name" value="PROCESSING PROTEASE"/>
    <property type="match status" value="1"/>
</dbReference>
<sequence length="917" mass="101326" precursor="true">MIKKTIIFSLLAACLALCLPSSRAVESVVDSKVEIPFKKFVLKNGLTVIVHEDHKAPIVAVNVWYHVGSKNEKTGKTGFAHLFEHLMFNGSEHFNDDYFQAMERIGATDMNGTTSEDRTDYFQNVPKNALDTALWMESDRMGHLVGVIDKPRLDEQRGVVQNEKRQNENQPYGVTEELLVKGTAPAGHPYSWTVIGSMDDLNAASLDDVKTWFKTYYGAANAVLVLAGDIDAETALKKAEQYFGDIPAGPPVAKFEKWVPKMGGTRRQVVSDRVPQARIYKVWNIPGYGEADTTYLDLASDVLASGKTSRLYKRLVYDDQLCTDVSVSVDPREICGQFGIIATAKPGGDLRQIEKAIDEEVARFLAKGPTEKELTRVKAANIAAFIRGAERIGGFGGKSDLLAMNQTYRGTPDFYKTINNYVRNATAHDVQDAAKRWLTDDVYILDVYPYPKHDTASSGADRTKLPTPGAPPEIKFPAFQRTKLSNGLNIILAERHSTPLVSFNMLVDAGSAADQFATPGTARLAMDMLDEGTTKRTALDISEELSTLGANLSSGSDLDTSTVHLSTLKSTLDRALDIYSDVILNPAFPEADFKRLQKQRIAGIQREKTEPTSMALRVFPGLLYGKSHAYANPMTGSGTEETVAKLTTADMHKFYNTWFKPNNATLIVVGDTTLNEIVPKLEKQFGTWKSASVPKKNLGNVEQQKKSVVYLIDRPGSIQSVIFAGHVAPPKNNPDEISIETMNNILGGAFTSRVNMNLREDKHWAYGAHTFMSAARGQRPFIAYAPVQSDKTSESMVEMEKELRGILGKRPITAEELEKAQKYLTLKLPGSWETNDRVAGSIGEIVRFGLPEDYFKTYPDNVRALNLDQVAKAAQEVVHPDQLVWVVVGDRSKVEPEIRSLGWGDIQLMDADGNPIK</sequence>
<evidence type="ECO:0000259" key="3">
    <source>
        <dbReference type="Pfam" id="PF00675"/>
    </source>
</evidence>
<dbReference type="SUPFAM" id="SSF63411">
    <property type="entry name" value="LuxS/MPP-like metallohydrolase"/>
    <property type="match status" value="4"/>
</dbReference>
<feature type="signal peptide" evidence="2">
    <location>
        <begin position="1"/>
        <end position="24"/>
    </location>
</feature>
<feature type="domain" description="Peptidase M16 N-terminal" evidence="3">
    <location>
        <begin position="491"/>
        <end position="605"/>
    </location>
</feature>
<dbReference type="RefSeq" id="WP_007413050.1">
    <property type="nucleotide sequence ID" value="NZ_ABOX02000003.1"/>
</dbReference>
<evidence type="ECO:0000313" key="5">
    <source>
        <dbReference type="EMBL" id="EEF62737.1"/>
    </source>
</evidence>
<dbReference type="GO" id="GO:0046872">
    <property type="term" value="F:metal ion binding"/>
    <property type="evidence" value="ECO:0007669"/>
    <property type="project" value="InterPro"/>
</dbReference>
<evidence type="ECO:0000259" key="4">
    <source>
        <dbReference type="Pfam" id="PF05193"/>
    </source>
</evidence>
<evidence type="ECO:0000256" key="1">
    <source>
        <dbReference type="SAM" id="MobiDB-lite"/>
    </source>
</evidence>
<dbReference type="Proteomes" id="UP000003688">
    <property type="component" value="Unassembled WGS sequence"/>
</dbReference>
<dbReference type="InterPro" id="IPR050361">
    <property type="entry name" value="MPP/UQCRC_Complex"/>
</dbReference>
<keyword evidence="2" id="KW-0732">Signal</keyword>
<organism evidence="5 6">
    <name type="scientific">Pedosphaera parvula (strain Ellin514)</name>
    <dbReference type="NCBI Taxonomy" id="320771"/>
    <lineage>
        <taxon>Bacteria</taxon>
        <taxon>Pseudomonadati</taxon>
        <taxon>Verrucomicrobiota</taxon>
        <taxon>Pedosphaerae</taxon>
        <taxon>Pedosphaerales</taxon>
        <taxon>Pedosphaeraceae</taxon>
        <taxon>Pedosphaera</taxon>
    </lineage>
</organism>
<feature type="domain" description="Peptidase M16 N-terminal" evidence="3">
    <location>
        <begin position="48"/>
        <end position="180"/>
    </location>
</feature>
<feature type="domain" description="Peptidase M16 C-terminal" evidence="4">
    <location>
        <begin position="205"/>
        <end position="380"/>
    </location>
</feature>
<keyword evidence="6" id="KW-1185">Reference proteome</keyword>
<protein>
    <submittedName>
        <fullName evidence="5">Peptidase M16 domain protein</fullName>
    </submittedName>
</protein>
<dbReference type="Pfam" id="PF05193">
    <property type="entry name" value="Peptidase_M16_C"/>
    <property type="match status" value="2"/>
</dbReference>
<dbReference type="OrthoDB" id="9811314at2"/>
<dbReference type="PANTHER" id="PTHR11851">
    <property type="entry name" value="METALLOPROTEASE"/>
    <property type="match status" value="1"/>
</dbReference>
<evidence type="ECO:0000256" key="2">
    <source>
        <dbReference type="SAM" id="SignalP"/>
    </source>
</evidence>
<dbReference type="InterPro" id="IPR011765">
    <property type="entry name" value="Pept_M16_N"/>
</dbReference>